<feature type="transmembrane region" description="Helical" evidence="1">
    <location>
        <begin position="80"/>
        <end position="104"/>
    </location>
</feature>
<dbReference type="Proteomes" id="UP001501470">
    <property type="component" value="Unassembled WGS sequence"/>
</dbReference>
<feature type="transmembrane region" description="Helical" evidence="1">
    <location>
        <begin position="143"/>
        <end position="167"/>
    </location>
</feature>
<feature type="transmembrane region" description="Helical" evidence="1">
    <location>
        <begin position="110"/>
        <end position="131"/>
    </location>
</feature>
<evidence type="ECO:0000313" key="2">
    <source>
        <dbReference type="EMBL" id="GAA1500743.1"/>
    </source>
</evidence>
<evidence type="ECO:0000313" key="3">
    <source>
        <dbReference type="Proteomes" id="UP001501470"/>
    </source>
</evidence>
<accession>A0ABN1ZLA5</accession>
<feature type="transmembrane region" description="Helical" evidence="1">
    <location>
        <begin position="51"/>
        <end position="68"/>
    </location>
</feature>
<evidence type="ECO:0000256" key="1">
    <source>
        <dbReference type="SAM" id="Phobius"/>
    </source>
</evidence>
<protein>
    <recommendedName>
        <fullName evidence="4">Integral membrane protein</fullName>
    </recommendedName>
</protein>
<keyword evidence="3" id="KW-1185">Reference proteome</keyword>
<keyword evidence="1" id="KW-1133">Transmembrane helix</keyword>
<gene>
    <name evidence="2" type="ORF">GCM10009827_007400</name>
</gene>
<proteinExistence type="predicted"/>
<keyword evidence="1" id="KW-0472">Membrane</keyword>
<evidence type="ECO:0008006" key="4">
    <source>
        <dbReference type="Google" id="ProtNLM"/>
    </source>
</evidence>
<name>A0ABN1ZLA5_9ACTN</name>
<dbReference type="EMBL" id="BAAAQD010000001">
    <property type="protein sequence ID" value="GAA1500743.1"/>
    <property type="molecule type" value="Genomic_DNA"/>
</dbReference>
<comment type="caution">
    <text evidence="2">The sequence shown here is derived from an EMBL/GenBank/DDBJ whole genome shotgun (WGS) entry which is preliminary data.</text>
</comment>
<feature type="transmembrane region" description="Helical" evidence="1">
    <location>
        <begin position="187"/>
        <end position="205"/>
    </location>
</feature>
<dbReference type="RefSeq" id="WP_344499456.1">
    <property type="nucleotide sequence ID" value="NZ_BAAAQD010000001.1"/>
</dbReference>
<reference evidence="2 3" key="1">
    <citation type="journal article" date="2019" name="Int. J. Syst. Evol. Microbiol.">
        <title>The Global Catalogue of Microorganisms (GCM) 10K type strain sequencing project: providing services to taxonomists for standard genome sequencing and annotation.</title>
        <authorList>
            <consortium name="The Broad Institute Genomics Platform"/>
            <consortium name="The Broad Institute Genome Sequencing Center for Infectious Disease"/>
            <person name="Wu L."/>
            <person name="Ma J."/>
        </authorList>
    </citation>
    <scope>NUCLEOTIDE SEQUENCE [LARGE SCALE GENOMIC DNA]</scope>
    <source>
        <strain evidence="2 3">JCM 15933</strain>
    </source>
</reference>
<organism evidence="2 3">
    <name type="scientific">Dactylosporangium maewongense</name>
    <dbReference type="NCBI Taxonomy" id="634393"/>
    <lineage>
        <taxon>Bacteria</taxon>
        <taxon>Bacillati</taxon>
        <taxon>Actinomycetota</taxon>
        <taxon>Actinomycetes</taxon>
        <taxon>Micromonosporales</taxon>
        <taxon>Micromonosporaceae</taxon>
        <taxon>Dactylosporangium</taxon>
    </lineage>
</organism>
<sequence>MWQHTLTAIRRCIGTRRRRWLVAATLLVGAAVALGAPDRTLAGLSDPAQSLMSVTVPLLGILLVHDLHRSDNRARLTPTLLAAVLVAAGVGALGMLFCATGLAFKASAGAWDHAATIAAGGVLVQVLAQLVGTGMGLLLRSPWAAFPATFLPFAVWLALAPVAEWRWLTPYETARHLSSGQMSTQAWLQWLTVLLIWGVALNAFGAMRHAGRRRPGGASDGLSAPGAA</sequence>
<keyword evidence="1" id="KW-0812">Transmembrane</keyword>